<name>A0AAP9U5T7_KLEAE</name>
<dbReference type="RefSeq" id="WP_141238522.1">
    <property type="nucleotide sequence ID" value="NZ_CABHFP010000001.1"/>
</dbReference>
<dbReference type="Proteomes" id="UP000514462">
    <property type="component" value="Chromosome"/>
</dbReference>
<proteinExistence type="predicted"/>
<accession>A0AAP9U5T7</accession>
<dbReference type="AlphaFoldDB" id="A0AAP9U5T7"/>
<evidence type="ECO:0000313" key="1">
    <source>
        <dbReference type="EMBL" id="QMR40723.1"/>
    </source>
</evidence>
<protein>
    <submittedName>
        <fullName evidence="1">Uncharacterized protein</fullName>
    </submittedName>
</protein>
<gene>
    <name evidence="1" type="ORF">HV331_14995</name>
</gene>
<reference evidence="2" key="1">
    <citation type="submission" date="2020-06" db="EMBL/GenBank/DDBJ databases">
        <title>REHAB project genomes.</title>
        <authorList>
            <person name="Shaw L.P."/>
        </authorList>
    </citation>
    <scope>NUCLEOTIDE SEQUENCE [LARGE SCALE GENOMIC DNA]</scope>
    <source>
        <strain evidence="2">RHBSTW-00938</strain>
    </source>
</reference>
<evidence type="ECO:0000313" key="2">
    <source>
        <dbReference type="Proteomes" id="UP000514462"/>
    </source>
</evidence>
<dbReference type="EMBL" id="CP055904">
    <property type="protein sequence ID" value="QMR40723.1"/>
    <property type="molecule type" value="Genomic_DNA"/>
</dbReference>
<sequence>MSFREGKEANGIGRKTHTCREFLICDDSTLKRICRGMGQLEAMRHAGFARLGDSPEFRQLWCGEPKSVDDNFNTKNLLKLGAGSMTDHPWRFREIHQVILNPTHIQKVINLRSDSLRRQSGVKSYRQ</sequence>
<organism evidence="1 2">
    <name type="scientific">Klebsiella aerogenes</name>
    <name type="common">Enterobacter aerogenes</name>
    <dbReference type="NCBI Taxonomy" id="548"/>
    <lineage>
        <taxon>Bacteria</taxon>
        <taxon>Pseudomonadati</taxon>
        <taxon>Pseudomonadota</taxon>
        <taxon>Gammaproteobacteria</taxon>
        <taxon>Enterobacterales</taxon>
        <taxon>Enterobacteriaceae</taxon>
        <taxon>Klebsiella/Raoultella group</taxon>
        <taxon>Klebsiella</taxon>
    </lineage>
</organism>